<evidence type="ECO:0000256" key="3">
    <source>
        <dbReference type="ARBA" id="ARBA00022452"/>
    </source>
</evidence>
<comment type="caution">
    <text evidence="15">The sequence shown here is derived from an EMBL/GenBank/DDBJ whole genome shotgun (WGS) entry which is preliminary data.</text>
</comment>
<comment type="subcellular location">
    <subcellularLocation>
        <location evidence="1 10">Cell outer membrane</location>
        <topology evidence="1 10">Multi-pass membrane protein</topology>
    </subcellularLocation>
</comment>
<keyword evidence="2 10" id="KW-0813">Transport</keyword>
<evidence type="ECO:0000256" key="11">
    <source>
        <dbReference type="RuleBase" id="RU003357"/>
    </source>
</evidence>
<keyword evidence="7 11" id="KW-0798">TonB box</keyword>
<dbReference type="InterPro" id="IPR000531">
    <property type="entry name" value="Beta-barrel_TonB"/>
</dbReference>
<protein>
    <submittedName>
        <fullName evidence="15">Ligand-gated channel protein</fullName>
    </submittedName>
</protein>
<feature type="chain" id="PRO_5046697264" evidence="12">
    <location>
        <begin position="35"/>
        <end position="697"/>
    </location>
</feature>
<keyword evidence="3 10" id="KW-1134">Transmembrane beta strand</keyword>
<evidence type="ECO:0000256" key="2">
    <source>
        <dbReference type="ARBA" id="ARBA00022448"/>
    </source>
</evidence>
<keyword evidence="8 10" id="KW-0472">Membrane</keyword>
<evidence type="ECO:0000313" key="16">
    <source>
        <dbReference type="Proteomes" id="UP000633263"/>
    </source>
</evidence>
<dbReference type="PROSITE" id="PS51257">
    <property type="entry name" value="PROKAR_LIPOPROTEIN"/>
    <property type="match status" value="1"/>
</dbReference>
<evidence type="ECO:0000256" key="5">
    <source>
        <dbReference type="ARBA" id="ARBA00022729"/>
    </source>
</evidence>
<gene>
    <name evidence="15" type="ORF">GCM10009083_01900</name>
</gene>
<dbReference type="Gene3D" id="2.170.130.10">
    <property type="entry name" value="TonB-dependent receptor, plug domain"/>
    <property type="match status" value="1"/>
</dbReference>
<sequence>MSRRIRPSFSLSQPPMGKTLLAVTLASLACSAVAEEALNLGQTVVTASGFEQNLRDAPAAITVISAEELKKKSYTDVTDALKNVAGVQIAGGGVEQSIMLRGMTAAYTLFLIDGRPVQGNDAFSERGSQAGTPINFLPPIESIERIEVIRGPASALYGSDAMGGVINIITKKVTDQFSGSITAEYAMPGSGNKLNERGYQGSAVVNMPLIKDVLGLQLNGNYYKQDESNFLGQSDSAATDPEYQRQGGGGKLAWNLNEQNTFTLGHTYTQQERWKHPGRSIAEDADPTYNNSVKKNYFLTHEGEFGSVFTNSYINYDRSENRTTLNADTGKGIEFDVVTANTQATWFMGSHTMTAGLTHKYENLEHGSNGLREPIVDPTAVVEMDRYQNSIFLEDNWSLTDNLILTLSGRYDDNQVFGGEFSPKLYAVWHMNDNFTLKGGVTSGYRAPELRSAATDFGSTSRGGVIIGNPELIPETSLNREIGIHYENFDLGLAGSVTAYVTDYEDKINRTGRVCPNYPDGVPAGAPDCVYNGKVYPAHQYGYTSYENVDKAELRGIEFTMDYDILDNLTYRHSYTFTDTEQKSGEYKGEPLNDVARHMFNASLDWEVTPQINLWTQVNYRGETSGRWQTGTSGSSTNGIKYPSYTFADAGMVYRPADSWAFKAGIYNLTNKKVTTDGDYAYNLDGRRIIVGLTKSF</sequence>
<accession>A0ABQ2CI29</accession>
<evidence type="ECO:0000256" key="9">
    <source>
        <dbReference type="ARBA" id="ARBA00023237"/>
    </source>
</evidence>
<evidence type="ECO:0000259" key="13">
    <source>
        <dbReference type="Pfam" id="PF00593"/>
    </source>
</evidence>
<dbReference type="Gene3D" id="2.40.170.20">
    <property type="entry name" value="TonB-dependent receptor, beta-barrel domain"/>
    <property type="match status" value="1"/>
</dbReference>
<dbReference type="CDD" id="cd01347">
    <property type="entry name" value="ligand_gated_channel"/>
    <property type="match status" value="1"/>
</dbReference>
<evidence type="ECO:0000256" key="10">
    <source>
        <dbReference type="PROSITE-ProRule" id="PRU01360"/>
    </source>
</evidence>
<proteinExistence type="inferred from homology"/>
<feature type="domain" description="TonB-dependent receptor-like beta-barrel" evidence="13">
    <location>
        <begin position="214"/>
        <end position="669"/>
    </location>
</feature>
<organism evidence="15 16">
    <name type="scientific">Halopseudomonas pertucinogena</name>
    <dbReference type="NCBI Taxonomy" id="86175"/>
    <lineage>
        <taxon>Bacteria</taxon>
        <taxon>Pseudomonadati</taxon>
        <taxon>Pseudomonadota</taxon>
        <taxon>Gammaproteobacteria</taxon>
        <taxon>Pseudomonadales</taxon>
        <taxon>Pseudomonadaceae</taxon>
        <taxon>Halopseudomonas</taxon>
    </lineage>
</organism>
<keyword evidence="9 10" id="KW-0998">Cell outer membrane</keyword>
<keyword evidence="6" id="KW-0406">Ion transport</keyword>
<evidence type="ECO:0000259" key="14">
    <source>
        <dbReference type="Pfam" id="PF07715"/>
    </source>
</evidence>
<evidence type="ECO:0000256" key="12">
    <source>
        <dbReference type="SAM" id="SignalP"/>
    </source>
</evidence>
<keyword evidence="16" id="KW-1185">Reference proteome</keyword>
<dbReference type="InterPro" id="IPR039426">
    <property type="entry name" value="TonB-dep_rcpt-like"/>
</dbReference>
<comment type="similarity">
    <text evidence="10 11">Belongs to the TonB-dependent receptor family.</text>
</comment>
<evidence type="ECO:0000256" key="1">
    <source>
        <dbReference type="ARBA" id="ARBA00004571"/>
    </source>
</evidence>
<feature type="domain" description="TonB-dependent receptor plug" evidence="14">
    <location>
        <begin position="54"/>
        <end position="165"/>
    </location>
</feature>
<dbReference type="PROSITE" id="PS52016">
    <property type="entry name" value="TONB_DEPENDENT_REC_3"/>
    <property type="match status" value="1"/>
</dbReference>
<evidence type="ECO:0000256" key="7">
    <source>
        <dbReference type="ARBA" id="ARBA00023077"/>
    </source>
</evidence>
<dbReference type="InterPro" id="IPR036942">
    <property type="entry name" value="Beta-barrel_TonB_sf"/>
</dbReference>
<dbReference type="PANTHER" id="PTHR30069">
    <property type="entry name" value="TONB-DEPENDENT OUTER MEMBRANE RECEPTOR"/>
    <property type="match status" value="1"/>
</dbReference>
<dbReference type="InterPro" id="IPR012910">
    <property type="entry name" value="Plug_dom"/>
</dbReference>
<name>A0ABQ2CI29_9GAMM</name>
<evidence type="ECO:0000256" key="4">
    <source>
        <dbReference type="ARBA" id="ARBA00022692"/>
    </source>
</evidence>
<dbReference type="InterPro" id="IPR037066">
    <property type="entry name" value="Plug_dom_sf"/>
</dbReference>
<feature type="signal peptide" evidence="12">
    <location>
        <begin position="1"/>
        <end position="34"/>
    </location>
</feature>
<evidence type="ECO:0000256" key="8">
    <source>
        <dbReference type="ARBA" id="ARBA00023136"/>
    </source>
</evidence>
<evidence type="ECO:0000313" key="15">
    <source>
        <dbReference type="EMBL" id="GGI89167.1"/>
    </source>
</evidence>
<keyword evidence="5 12" id="KW-0732">Signal</keyword>
<dbReference type="EMBL" id="BMNN01000001">
    <property type="protein sequence ID" value="GGI89167.1"/>
    <property type="molecule type" value="Genomic_DNA"/>
</dbReference>
<dbReference type="SUPFAM" id="SSF56935">
    <property type="entry name" value="Porins"/>
    <property type="match status" value="1"/>
</dbReference>
<evidence type="ECO:0000256" key="6">
    <source>
        <dbReference type="ARBA" id="ARBA00023065"/>
    </source>
</evidence>
<dbReference type="Pfam" id="PF07715">
    <property type="entry name" value="Plug"/>
    <property type="match status" value="1"/>
</dbReference>
<dbReference type="Pfam" id="PF00593">
    <property type="entry name" value="TonB_dep_Rec_b-barrel"/>
    <property type="match status" value="1"/>
</dbReference>
<dbReference type="RefSeq" id="WP_188634735.1">
    <property type="nucleotide sequence ID" value="NZ_BMNN01000001.1"/>
</dbReference>
<keyword evidence="4 10" id="KW-0812">Transmembrane</keyword>
<reference evidence="16" key="1">
    <citation type="journal article" date="2019" name="Int. J. Syst. Evol. Microbiol.">
        <title>The Global Catalogue of Microorganisms (GCM) 10K type strain sequencing project: providing services to taxonomists for standard genome sequencing and annotation.</title>
        <authorList>
            <consortium name="The Broad Institute Genomics Platform"/>
            <consortium name="The Broad Institute Genome Sequencing Center for Infectious Disease"/>
            <person name="Wu L."/>
            <person name="Ma J."/>
        </authorList>
    </citation>
    <scope>NUCLEOTIDE SEQUENCE [LARGE SCALE GENOMIC DNA]</scope>
    <source>
        <strain evidence="16">JCM 11590</strain>
    </source>
</reference>
<dbReference type="PANTHER" id="PTHR30069:SF53">
    <property type="entry name" value="COLICIN I RECEPTOR-RELATED"/>
    <property type="match status" value="1"/>
</dbReference>
<dbReference type="Proteomes" id="UP000633263">
    <property type="component" value="Unassembled WGS sequence"/>
</dbReference>